<keyword evidence="3" id="KW-1185">Reference proteome</keyword>
<evidence type="ECO:0000256" key="1">
    <source>
        <dbReference type="SAM" id="MobiDB-lite"/>
    </source>
</evidence>
<name>A0A558DKF7_9GAMM</name>
<gene>
    <name evidence="2" type="ORF">FHP88_14340</name>
</gene>
<organism evidence="2 3">
    <name type="scientific">Sedimenticola selenatireducens</name>
    <dbReference type="NCBI Taxonomy" id="191960"/>
    <lineage>
        <taxon>Bacteria</taxon>
        <taxon>Pseudomonadati</taxon>
        <taxon>Pseudomonadota</taxon>
        <taxon>Gammaproteobacteria</taxon>
        <taxon>Chromatiales</taxon>
        <taxon>Sedimenticolaceae</taxon>
        <taxon>Sedimenticola</taxon>
    </lineage>
</organism>
<dbReference type="AlphaFoldDB" id="A0A558DKF7"/>
<dbReference type="InterPro" id="IPR049245">
    <property type="entry name" value="DUF6880"/>
</dbReference>
<dbReference type="Proteomes" id="UP000316649">
    <property type="component" value="Unassembled WGS sequence"/>
</dbReference>
<feature type="region of interest" description="Disordered" evidence="1">
    <location>
        <begin position="213"/>
        <end position="255"/>
    </location>
</feature>
<dbReference type="EMBL" id="VMNH01000022">
    <property type="protein sequence ID" value="TVO71203.1"/>
    <property type="molecule type" value="Genomic_DNA"/>
</dbReference>
<dbReference type="Pfam" id="PF21810">
    <property type="entry name" value="DUF6880"/>
    <property type="match status" value="1"/>
</dbReference>
<dbReference type="RefSeq" id="WP_144359782.1">
    <property type="nucleotide sequence ID" value="NZ_VMNH01000022.1"/>
</dbReference>
<dbReference type="OrthoDB" id="7183688at2"/>
<evidence type="ECO:0000313" key="2">
    <source>
        <dbReference type="EMBL" id="TVO71203.1"/>
    </source>
</evidence>
<reference evidence="2 3" key="1">
    <citation type="submission" date="2019-07" db="EMBL/GenBank/DDBJ databases">
        <title>The pathways for chlorine oxyanion respiration interact through the shared metabolite chlorate.</title>
        <authorList>
            <person name="Barnum T.P."/>
            <person name="Cheng Y."/>
            <person name="Hill K.A."/>
            <person name="Lucas L.N."/>
            <person name="Carlson H.K."/>
            <person name="Coates J.D."/>
        </authorList>
    </citation>
    <scope>NUCLEOTIDE SEQUENCE [LARGE SCALE GENOMIC DNA]</scope>
    <source>
        <strain evidence="2 3">BK-1</strain>
    </source>
</reference>
<protein>
    <submittedName>
        <fullName evidence="2">Uncharacterized protein</fullName>
    </submittedName>
</protein>
<accession>A0A558DKF7</accession>
<proteinExistence type="predicted"/>
<sequence length="255" mass="28092">MSVDTLKEKLAHIEADTLRDFILDIYLCYPELSDKIEALTLVNDPAALSKVLRKRIASLKRGRRFIEYRASFDFARELEVVPSDIESVLLGRSPEHAFDLVDRFLATAESVLNRVDDSGGAVGEVYRHAVLLWLTAAKGCRDANVDWLERIYKLDQQDDYGVLDLLLPNANLLLTSDQLKQLAWFPGGKNDSEEKMVTPLGIHRTCLSSPYCSGGSAPDEEPTGKSGNYGACGQGARHRGAEPADCSAGSGVRYD</sequence>
<evidence type="ECO:0000313" key="3">
    <source>
        <dbReference type="Proteomes" id="UP000316649"/>
    </source>
</evidence>
<comment type="caution">
    <text evidence="2">The sequence shown here is derived from an EMBL/GenBank/DDBJ whole genome shotgun (WGS) entry which is preliminary data.</text>
</comment>